<dbReference type="AlphaFoldDB" id="A0A7S1MFZ6"/>
<dbReference type="EMBL" id="HBGF01033331">
    <property type="protein sequence ID" value="CAD9130689.1"/>
    <property type="molecule type" value="Transcribed_RNA"/>
</dbReference>
<protein>
    <submittedName>
        <fullName evidence="3">Uncharacterized protein</fullName>
    </submittedName>
</protein>
<accession>A0A7S1MFZ6</accession>
<evidence type="ECO:0000256" key="2">
    <source>
        <dbReference type="SAM" id="SignalP"/>
    </source>
</evidence>
<organism evidence="3">
    <name type="scientific">Neobodo designis</name>
    <name type="common">Flagellated protozoan</name>
    <name type="synonym">Bodo designis</name>
    <dbReference type="NCBI Taxonomy" id="312471"/>
    <lineage>
        <taxon>Eukaryota</taxon>
        <taxon>Discoba</taxon>
        <taxon>Euglenozoa</taxon>
        <taxon>Kinetoplastea</taxon>
        <taxon>Metakinetoplastina</taxon>
        <taxon>Neobodonida</taxon>
        <taxon>Neobodo</taxon>
    </lineage>
</organism>
<feature type="compositionally biased region" description="Basic and acidic residues" evidence="1">
    <location>
        <begin position="1163"/>
        <end position="1184"/>
    </location>
</feature>
<sequence length="1190" mass="128126">MKQRHASRVLRTAACVLLVHVVISSYCAHATLAATADRAPSTDESFAQDFAAYRWPEISKTARGVYNAAASVAGFALAGPQGAVAGPTIADVFVDKYDKFLHEDARNAADAAVHADVRAAMERHRSGAAPAHGTVQALLRAKNIPDRVKLNALGDVIPGFARALEDKQREILSQLSTQHALHDGLVDIVAAETAITAARFEEMASVSRARDASELLRAAGTYMNDPAVAAAAKTLNADAPSAASVGELRGALADAVDKRVRFSAATADLRATASGAASVLHLFGRHDDAAKVAAVGQAGSDVAMSLLQLTGSALIAPVSPLTSISTLLSATASLSQVFGRKKGGADPSQAMMKMLASISQQIADVRDLIKSSAFLAELQLQTAERRVLEAVDGLRSDSVHNTQQLALLHGALQRIEADQWASALRVERGLDELKGQLHALHTAPLYEKLLSVDVAVTQARLTQFQSTDFDREQREKVRSAQIGLRQATARRCRADHCVREECSPCAFLLVEIFTGQMKNAPHQVNITDNMRPTLMGWVDTLHIALLQATLMVKHHGDPERRERHLHATLDRVLELNATTTELVRHKTLATESRSLIAPAIHAYISCHGALATAIEREWHREDAAQRTARVIAQESHFAVQAKEELDEHLRQAKTLSITHGPEWFKKYKRVRRERAFVLAGGERHSLIFDVVETAHMAAYDKDRRDAFEAGFYRAEKQSIGLRSRILAYAQYGSANDRGATYFAPLMGNLDPHGSHFASLPAPRSSELLRGTGLDAVDDLLRLLVFDLQGGVRLMYEANETSITIHARASVFSDTAFAASRGVEEFTVASVVLELDAAPKYLLKDERLWHAWMGGCVPPTDGYTLTGPSCCAQHTAYETRVPHQIEIMPGHESRFPLSADAGVVVNKSAVTALEGAMAVVAHEQEMAVRKRVAATIRSGGAIEKDAAGDFGPLDGALRRFEAAAKNVSIVSTVARHDTLGMPNHPVTKALAQLPLSRDELATALLGQPSPFRLTQADNEAALGRQQRQTAVAAVAGRNPYTALLVSSELTAIELGSVMQRLDLVPTSPDNAVLSAGIAVLSQIVESYAATALPEGESGDTTKTNALLSAMMQLVLQKLTPDAQEVLRADTKFQAIAEYVQSDESADASLLREMLGIANGQRLLGDGRDAGNHGDDQQRSAPRDPDSAVPNL</sequence>
<proteinExistence type="predicted"/>
<reference evidence="3" key="1">
    <citation type="submission" date="2021-01" db="EMBL/GenBank/DDBJ databases">
        <authorList>
            <person name="Corre E."/>
            <person name="Pelletier E."/>
            <person name="Niang G."/>
            <person name="Scheremetjew M."/>
            <person name="Finn R."/>
            <person name="Kale V."/>
            <person name="Holt S."/>
            <person name="Cochrane G."/>
            <person name="Meng A."/>
            <person name="Brown T."/>
            <person name="Cohen L."/>
        </authorList>
    </citation>
    <scope>NUCLEOTIDE SEQUENCE</scope>
    <source>
        <strain evidence="3">CCAP 1951/1</strain>
    </source>
</reference>
<feature type="signal peptide" evidence="2">
    <location>
        <begin position="1"/>
        <end position="33"/>
    </location>
</feature>
<feature type="chain" id="PRO_5031343514" evidence="2">
    <location>
        <begin position="34"/>
        <end position="1190"/>
    </location>
</feature>
<evidence type="ECO:0000313" key="3">
    <source>
        <dbReference type="EMBL" id="CAD9130689.1"/>
    </source>
</evidence>
<evidence type="ECO:0000256" key="1">
    <source>
        <dbReference type="SAM" id="MobiDB-lite"/>
    </source>
</evidence>
<name>A0A7S1MFZ6_NEODS</name>
<keyword evidence="2" id="KW-0732">Signal</keyword>
<feature type="region of interest" description="Disordered" evidence="1">
    <location>
        <begin position="1160"/>
        <end position="1190"/>
    </location>
</feature>
<gene>
    <name evidence="3" type="ORF">NDES1114_LOCUS22314</name>
</gene>